<name>A0A9D1RX73_9FIRM</name>
<accession>A0A9D1RX73</accession>
<dbReference type="Gene3D" id="3.40.630.30">
    <property type="match status" value="1"/>
</dbReference>
<evidence type="ECO:0000313" key="3">
    <source>
        <dbReference type="Proteomes" id="UP000824192"/>
    </source>
</evidence>
<dbReference type="Proteomes" id="UP000824192">
    <property type="component" value="Unassembled WGS sequence"/>
</dbReference>
<dbReference type="InterPro" id="IPR000182">
    <property type="entry name" value="GNAT_dom"/>
</dbReference>
<reference evidence="2" key="1">
    <citation type="journal article" date="2021" name="PeerJ">
        <title>Extensive microbial diversity within the chicken gut microbiome revealed by metagenomics and culture.</title>
        <authorList>
            <person name="Gilroy R."/>
            <person name="Ravi A."/>
            <person name="Getino M."/>
            <person name="Pursley I."/>
            <person name="Horton D.L."/>
            <person name="Alikhan N.F."/>
            <person name="Baker D."/>
            <person name="Gharbi K."/>
            <person name="Hall N."/>
            <person name="Watson M."/>
            <person name="Adriaenssens E.M."/>
            <person name="Foster-Nyarko E."/>
            <person name="Jarju S."/>
            <person name="Secka A."/>
            <person name="Antonio M."/>
            <person name="Oren A."/>
            <person name="Chaudhuri R.R."/>
            <person name="La Ragione R."/>
            <person name="Hildebrand F."/>
            <person name="Pallen M.J."/>
        </authorList>
    </citation>
    <scope>NUCLEOTIDE SEQUENCE</scope>
    <source>
        <strain evidence="2">ChiGjej6B6-1540</strain>
    </source>
</reference>
<organism evidence="2 3">
    <name type="scientific">Candidatus Flavonifractor merdipullorum</name>
    <dbReference type="NCBI Taxonomy" id="2838590"/>
    <lineage>
        <taxon>Bacteria</taxon>
        <taxon>Bacillati</taxon>
        <taxon>Bacillota</taxon>
        <taxon>Clostridia</taxon>
        <taxon>Eubacteriales</taxon>
        <taxon>Oscillospiraceae</taxon>
        <taxon>Flavonifractor</taxon>
    </lineage>
</organism>
<reference evidence="2" key="2">
    <citation type="submission" date="2021-04" db="EMBL/GenBank/DDBJ databases">
        <authorList>
            <person name="Gilroy R."/>
        </authorList>
    </citation>
    <scope>NUCLEOTIDE SEQUENCE</scope>
    <source>
        <strain evidence="2">ChiGjej6B6-1540</strain>
    </source>
</reference>
<dbReference type="EMBL" id="DXGA01000158">
    <property type="protein sequence ID" value="HIW94357.1"/>
    <property type="molecule type" value="Genomic_DNA"/>
</dbReference>
<comment type="caution">
    <text evidence="2">The sequence shown here is derived from an EMBL/GenBank/DDBJ whole genome shotgun (WGS) entry which is preliminary data.</text>
</comment>
<dbReference type="Pfam" id="PF13302">
    <property type="entry name" value="Acetyltransf_3"/>
    <property type="match status" value="1"/>
</dbReference>
<feature type="domain" description="N-acetyltransferase" evidence="1">
    <location>
        <begin position="8"/>
        <end position="171"/>
    </location>
</feature>
<evidence type="ECO:0000259" key="1">
    <source>
        <dbReference type="PROSITE" id="PS51186"/>
    </source>
</evidence>
<dbReference type="InterPro" id="IPR016181">
    <property type="entry name" value="Acyl_CoA_acyltransferase"/>
</dbReference>
<gene>
    <name evidence="2" type="ORF">H9868_07440</name>
</gene>
<sequence>MVMETERLLLRPMTWEDRPAICAILQDERTMYAYEHPFSEEEVDDWMARQMKRYETDGFGLWAAVERNSGSLVGQIGLTLQEWEGKQVPEIGYLLNRRFWGMGYATEGAKACKAYAFETLGLDAVYSIIRDNNLPSQGVARRNGMHPVGRQIKHYYHMDMPHTVWVALKRGE</sequence>
<dbReference type="GO" id="GO:0016747">
    <property type="term" value="F:acyltransferase activity, transferring groups other than amino-acyl groups"/>
    <property type="evidence" value="ECO:0007669"/>
    <property type="project" value="InterPro"/>
</dbReference>
<dbReference type="AlphaFoldDB" id="A0A9D1RX73"/>
<protein>
    <submittedName>
        <fullName evidence="2">GNAT family N-acetyltransferase</fullName>
    </submittedName>
</protein>
<evidence type="ECO:0000313" key="2">
    <source>
        <dbReference type="EMBL" id="HIW94357.1"/>
    </source>
</evidence>
<proteinExistence type="predicted"/>
<dbReference type="InterPro" id="IPR051531">
    <property type="entry name" value="N-acetyltransferase"/>
</dbReference>
<dbReference type="PANTHER" id="PTHR43792">
    <property type="entry name" value="GNAT FAMILY, PUTATIVE (AFU_ORTHOLOGUE AFUA_3G00765)-RELATED-RELATED"/>
    <property type="match status" value="1"/>
</dbReference>
<dbReference type="SUPFAM" id="SSF55729">
    <property type="entry name" value="Acyl-CoA N-acyltransferases (Nat)"/>
    <property type="match status" value="1"/>
</dbReference>
<dbReference type="PROSITE" id="PS51186">
    <property type="entry name" value="GNAT"/>
    <property type="match status" value="1"/>
</dbReference>
<dbReference type="PANTHER" id="PTHR43792:SF1">
    <property type="entry name" value="N-ACETYLTRANSFERASE DOMAIN-CONTAINING PROTEIN"/>
    <property type="match status" value="1"/>
</dbReference>